<gene>
    <name evidence="2" type="ORF">SAMN05216255_3609</name>
</gene>
<dbReference type="EMBL" id="FZOG01000005">
    <property type="protein sequence ID" value="SNS85380.1"/>
    <property type="molecule type" value="Genomic_DNA"/>
</dbReference>
<protein>
    <recommendedName>
        <fullName evidence="1">RiboL-PSP-HEPN domain-containing protein</fullName>
    </recommendedName>
</protein>
<evidence type="ECO:0000313" key="3">
    <source>
        <dbReference type="Proteomes" id="UP000242915"/>
    </source>
</evidence>
<dbReference type="InterPro" id="IPR041519">
    <property type="entry name" value="HEPN_RiboL-PSP"/>
</dbReference>
<evidence type="ECO:0000313" key="2">
    <source>
        <dbReference type="EMBL" id="SNS85380.1"/>
    </source>
</evidence>
<evidence type="ECO:0000259" key="1">
    <source>
        <dbReference type="Pfam" id="PF18735"/>
    </source>
</evidence>
<keyword evidence="3" id="KW-1185">Reference proteome</keyword>
<reference evidence="3" key="1">
    <citation type="submission" date="2017-06" db="EMBL/GenBank/DDBJ databases">
        <authorList>
            <person name="Varghese N."/>
            <person name="Submissions S."/>
        </authorList>
    </citation>
    <scope>NUCLEOTIDE SEQUENCE [LARGE SCALE GENOMIC DNA]</scope>
    <source>
        <strain evidence="3">CIP 108523</strain>
    </source>
</reference>
<feature type="domain" description="RiboL-PSP-HEPN" evidence="1">
    <location>
        <begin position="13"/>
        <end position="205"/>
    </location>
</feature>
<proteinExistence type="predicted"/>
<organism evidence="2 3">
    <name type="scientific">Pseudomonas segetis</name>
    <dbReference type="NCBI Taxonomy" id="298908"/>
    <lineage>
        <taxon>Bacteria</taxon>
        <taxon>Pseudomonadati</taxon>
        <taxon>Pseudomonadota</taxon>
        <taxon>Gammaproteobacteria</taxon>
        <taxon>Pseudomonadales</taxon>
        <taxon>Pseudomonadaceae</taxon>
        <taxon>Pseudomonas</taxon>
    </lineage>
</organism>
<dbReference type="AlphaFoldDB" id="A0A239HVC1"/>
<dbReference type="RefSeq" id="WP_089360744.1">
    <property type="nucleotide sequence ID" value="NZ_FZOG01000005.1"/>
</dbReference>
<sequence length="222" mass="25250">MLFEGVRALSRERLAEVQQLLNHIVSLEPEDVTTPHPPEVKILRGFFYVHLYAALEKSINEAVQLTLRLIASQNTPAKDYKLSFGSVVARGRLQAFKGCSYKVYNDNASSIFSSLESNEITNIDEFQFSDVLMNVWTNSILEVFNSFGIASFVVEPRVRTTIDELVENRNKVAHGRESALTVGERHRSRILRDKFSIVTNLIDSVIAHLEIFYNTRAFLKVN</sequence>
<name>A0A239HVC1_9PSED</name>
<dbReference type="Pfam" id="PF18735">
    <property type="entry name" value="HEPN_RiboL-PSP"/>
    <property type="match status" value="1"/>
</dbReference>
<accession>A0A239HVC1</accession>
<dbReference type="Proteomes" id="UP000242915">
    <property type="component" value="Unassembled WGS sequence"/>
</dbReference>